<dbReference type="InterPro" id="IPR000629">
    <property type="entry name" value="RNA-helicase_DEAD-box_CS"/>
</dbReference>
<dbReference type="PANTHER" id="PTHR47959:SF10">
    <property type="entry name" value="ATP-DEPENDENT RNA HELICASE RHLB"/>
    <property type="match status" value="1"/>
</dbReference>
<proteinExistence type="inferred from homology"/>
<keyword evidence="4 7" id="KW-0347">Helicase</keyword>
<dbReference type="InterPro" id="IPR027417">
    <property type="entry name" value="P-loop_NTPase"/>
</dbReference>
<dbReference type="GO" id="GO:0016887">
    <property type="term" value="F:ATP hydrolysis activity"/>
    <property type="evidence" value="ECO:0007669"/>
    <property type="project" value="RHEA"/>
</dbReference>
<dbReference type="PANTHER" id="PTHR47959">
    <property type="entry name" value="ATP-DEPENDENT RNA HELICASE RHLE-RELATED"/>
    <property type="match status" value="1"/>
</dbReference>
<dbReference type="InterPro" id="IPR014014">
    <property type="entry name" value="RNA_helicase_DEAD_Q_motif"/>
</dbReference>
<keyword evidence="1 7" id="KW-0963">Cytoplasm</keyword>
<comment type="caution">
    <text evidence="13">The sequence shown here is derived from an EMBL/GenBank/DDBJ whole genome shotgun (WGS) entry which is preliminary data.</text>
</comment>
<dbReference type="GO" id="GO:0003723">
    <property type="term" value="F:RNA binding"/>
    <property type="evidence" value="ECO:0007669"/>
    <property type="project" value="UniProtKB-UniRule"/>
</dbReference>
<dbReference type="SUPFAM" id="SSF52540">
    <property type="entry name" value="P-loop containing nucleoside triphosphate hydrolases"/>
    <property type="match status" value="1"/>
</dbReference>
<dbReference type="InterPro" id="IPR011545">
    <property type="entry name" value="DEAD/DEAH_box_helicase_dom"/>
</dbReference>
<dbReference type="InterPro" id="IPR050079">
    <property type="entry name" value="DEAD_box_RNA_helicase"/>
</dbReference>
<feature type="region of interest" description="Disordered" evidence="9">
    <location>
        <begin position="394"/>
        <end position="428"/>
    </location>
</feature>
<keyword evidence="14" id="KW-1185">Reference proteome</keyword>
<dbReference type="Pfam" id="PF00270">
    <property type="entry name" value="DEAD"/>
    <property type="match status" value="1"/>
</dbReference>
<dbReference type="GO" id="GO:0006401">
    <property type="term" value="P:RNA catabolic process"/>
    <property type="evidence" value="ECO:0007669"/>
    <property type="project" value="UniProtKB-UniRule"/>
</dbReference>
<reference evidence="13 14" key="1">
    <citation type="submission" date="2007-06" db="EMBL/GenBank/DDBJ databases">
        <authorList>
            <person name="Green D."/>
            <person name="Ferriera S."/>
            <person name="Johnson J."/>
            <person name="Kravitz S."/>
            <person name="Beeson K."/>
            <person name="Sutton G."/>
            <person name="Rogers Y.-H."/>
            <person name="Friedman R."/>
            <person name="Frazier M."/>
            <person name="Venter J.C."/>
        </authorList>
    </citation>
    <scope>NUCLEOTIDE SEQUENCE [LARGE SCALE GENOMIC DNA]</scope>
    <source>
        <strain evidence="13 14">DG893</strain>
    </source>
</reference>
<keyword evidence="2 7" id="KW-0547">Nucleotide-binding</keyword>
<accession>A6F0A8</accession>
<dbReference type="EC" id="3.6.4.13" evidence="7"/>
<evidence type="ECO:0000259" key="10">
    <source>
        <dbReference type="PROSITE" id="PS51192"/>
    </source>
</evidence>
<dbReference type="PROSITE" id="PS51192">
    <property type="entry name" value="HELICASE_ATP_BIND_1"/>
    <property type="match status" value="1"/>
</dbReference>
<comment type="subcellular location">
    <subcellularLocation>
        <location evidence="7">Cytoplasm</location>
    </subcellularLocation>
</comment>
<dbReference type="OrthoDB" id="9805696at2"/>
<dbReference type="CDD" id="cd00268">
    <property type="entry name" value="DEADc"/>
    <property type="match status" value="1"/>
</dbReference>
<evidence type="ECO:0000256" key="8">
    <source>
        <dbReference type="PROSITE-ProRule" id="PRU00552"/>
    </source>
</evidence>
<dbReference type="GO" id="GO:0005524">
    <property type="term" value="F:ATP binding"/>
    <property type="evidence" value="ECO:0007669"/>
    <property type="project" value="UniProtKB-UniRule"/>
</dbReference>
<dbReference type="PROSITE" id="PS51194">
    <property type="entry name" value="HELICASE_CTER"/>
    <property type="match status" value="1"/>
</dbReference>
<feature type="domain" description="DEAD-box RNA helicase Q" evidence="12">
    <location>
        <begin position="11"/>
        <end position="39"/>
    </location>
</feature>
<comment type="function">
    <text evidence="7">DEAD-box RNA helicase involved in RNA degradation. Has RNA-dependent ATPase activity and unwinds double-stranded RNA.</text>
</comment>
<dbReference type="eggNOG" id="COG0513">
    <property type="taxonomic scope" value="Bacteria"/>
</dbReference>
<evidence type="ECO:0000313" key="13">
    <source>
        <dbReference type="EMBL" id="EDM47840.1"/>
    </source>
</evidence>
<keyword evidence="3 7" id="KW-0378">Hydrolase</keyword>
<dbReference type="PROSITE" id="PS00039">
    <property type="entry name" value="DEAD_ATP_HELICASE"/>
    <property type="match status" value="1"/>
</dbReference>
<dbReference type="InterPro" id="IPR001650">
    <property type="entry name" value="Helicase_C-like"/>
</dbReference>
<dbReference type="InterPro" id="IPR014001">
    <property type="entry name" value="Helicase_ATP-bd"/>
</dbReference>
<keyword evidence="5 7" id="KW-0067">ATP-binding</keyword>
<dbReference type="Gene3D" id="3.40.50.300">
    <property type="entry name" value="P-loop containing nucleotide triphosphate hydrolases"/>
    <property type="match status" value="2"/>
</dbReference>
<dbReference type="Proteomes" id="UP000005856">
    <property type="component" value="Unassembled WGS sequence"/>
</dbReference>
<comment type="similarity">
    <text evidence="7">Belongs to the DEAD box helicase family. RhlB subfamily.</text>
</comment>
<evidence type="ECO:0000256" key="4">
    <source>
        <dbReference type="ARBA" id="ARBA00022806"/>
    </source>
</evidence>
<keyword evidence="6 7" id="KW-0694">RNA-binding</keyword>
<evidence type="ECO:0000313" key="14">
    <source>
        <dbReference type="Proteomes" id="UP000005856"/>
    </source>
</evidence>
<dbReference type="InterPro" id="IPR044742">
    <property type="entry name" value="DEAD/DEAH_RhlB"/>
</dbReference>
<evidence type="ECO:0000259" key="11">
    <source>
        <dbReference type="PROSITE" id="PS51194"/>
    </source>
</evidence>
<dbReference type="HAMAP" id="MF_00661">
    <property type="entry name" value="DEAD_helicase_RhlB"/>
    <property type="match status" value="1"/>
</dbReference>
<dbReference type="SMART" id="SM00490">
    <property type="entry name" value="HELICc"/>
    <property type="match status" value="1"/>
</dbReference>
<dbReference type="AlphaFoldDB" id="A6F0A8"/>
<evidence type="ECO:0000256" key="1">
    <source>
        <dbReference type="ARBA" id="ARBA00022490"/>
    </source>
</evidence>
<dbReference type="GO" id="GO:0003724">
    <property type="term" value="F:RNA helicase activity"/>
    <property type="evidence" value="ECO:0007669"/>
    <property type="project" value="UniProtKB-UniRule"/>
</dbReference>
<dbReference type="SMART" id="SM00487">
    <property type="entry name" value="DEXDc"/>
    <property type="match status" value="1"/>
</dbReference>
<comment type="subunit">
    <text evidence="7">Component of the RNA degradosome, which is a multiprotein complex involved in RNA processing and mRNA degradation.</text>
</comment>
<name>A6F0A8_9GAMM</name>
<feature type="short sequence motif" description="Q motif" evidence="8">
    <location>
        <begin position="11"/>
        <end position="39"/>
    </location>
</feature>
<evidence type="ECO:0000256" key="5">
    <source>
        <dbReference type="ARBA" id="ARBA00022840"/>
    </source>
</evidence>
<evidence type="ECO:0000256" key="6">
    <source>
        <dbReference type="ARBA" id="ARBA00022884"/>
    </source>
</evidence>
<evidence type="ECO:0000259" key="12">
    <source>
        <dbReference type="PROSITE" id="PS51195"/>
    </source>
</evidence>
<dbReference type="EMBL" id="ABCP01000012">
    <property type="protein sequence ID" value="EDM47840.1"/>
    <property type="molecule type" value="Genomic_DNA"/>
</dbReference>
<feature type="domain" description="Helicase ATP-binding" evidence="10">
    <location>
        <begin position="42"/>
        <end position="223"/>
    </location>
</feature>
<dbReference type="STRING" id="443152.MDG893_05519"/>
<sequence>MTSDAPEAGKTFFKDLNLDQRVLDAITDIGFEHCTPIQAETLPFTLACQDLIGQAQTGTGKTAAFLITAIQSMLETPIPKEDRFASEPRVLALAPTRELAMQIAKDAEQLCGYTGHNVVTVVGGMNYDKQRDQLQNEIVDILVATPGRLIDFLGSQDVFLDQLDILILDEADRMLDMGFIPDVKRIIRKCTPKEERQTLLFSATFNQDVLNLASMWTKSAEFVEIEPEQKTAERVKQTVYLVGEDEKLPVLVNYLQRPEVEKAIVFANRRDQCRDLDEDLRNQGVKVALMSGEIAQNKRLKTLEQFKNGSIQVLVATDVAGRGIHVDGVTHVFNYNLPDNAEDYVHRIGRTGRAGKHGVSVSFASEDDAFSLPAIESYISQKLTTAVPDEALMTELEKPPITRKRGGRRPQGNRSQGGRGGNQRQRRN</sequence>
<dbReference type="InterPro" id="IPR023554">
    <property type="entry name" value="RNA_helicase_ATP-dep_RhlB"/>
</dbReference>
<evidence type="ECO:0000256" key="7">
    <source>
        <dbReference type="HAMAP-Rule" id="MF_00661"/>
    </source>
</evidence>
<evidence type="ECO:0000256" key="3">
    <source>
        <dbReference type="ARBA" id="ARBA00022801"/>
    </source>
</evidence>
<evidence type="ECO:0000256" key="2">
    <source>
        <dbReference type="ARBA" id="ARBA00022741"/>
    </source>
</evidence>
<dbReference type="RefSeq" id="WP_007153704.1">
    <property type="nucleotide sequence ID" value="NZ_ABCP01000012.1"/>
</dbReference>
<organism evidence="13 14">
    <name type="scientific">Marinobacter algicola DG893</name>
    <dbReference type="NCBI Taxonomy" id="443152"/>
    <lineage>
        <taxon>Bacteria</taxon>
        <taxon>Pseudomonadati</taxon>
        <taxon>Pseudomonadota</taxon>
        <taxon>Gammaproteobacteria</taxon>
        <taxon>Pseudomonadales</taxon>
        <taxon>Marinobacteraceae</taxon>
        <taxon>Marinobacter</taxon>
    </lineage>
</organism>
<dbReference type="GO" id="GO:0005829">
    <property type="term" value="C:cytosol"/>
    <property type="evidence" value="ECO:0007669"/>
    <property type="project" value="TreeGrafter"/>
</dbReference>
<dbReference type="CDD" id="cd18787">
    <property type="entry name" value="SF2_C_DEAD"/>
    <property type="match status" value="1"/>
</dbReference>
<dbReference type="Pfam" id="PF00271">
    <property type="entry name" value="Helicase_C"/>
    <property type="match status" value="1"/>
</dbReference>
<comment type="catalytic activity">
    <reaction evidence="7">
        <text>ATP + H2O = ADP + phosphate + H(+)</text>
        <dbReference type="Rhea" id="RHEA:13065"/>
        <dbReference type="ChEBI" id="CHEBI:15377"/>
        <dbReference type="ChEBI" id="CHEBI:15378"/>
        <dbReference type="ChEBI" id="CHEBI:30616"/>
        <dbReference type="ChEBI" id="CHEBI:43474"/>
        <dbReference type="ChEBI" id="CHEBI:456216"/>
        <dbReference type="EC" id="3.6.4.13"/>
    </reaction>
</comment>
<protein>
    <recommendedName>
        <fullName evidence="7">ATP-dependent RNA helicase RhlB</fullName>
        <ecNumber evidence="7">3.6.4.13</ecNumber>
    </recommendedName>
</protein>
<gene>
    <name evidence="7" type="primary">rhlB</name>
    <name evidence="13" type="ORF">MDG893_05519</name>
</gene>
<dbReference type="PROSITE" id="PS51195">
    <property type="entry name" value="Q_MOTIF"/>
    <property type="match status" value="1"/>
</dbReference>
<evidence type="ECO:0000256" key="9">
    <source>
        <dbReference type="SAM" id="MobiDB-lite"/>
    </source>
</evidence>
<feature type="domain" description="Helicase C-terminal" evidence="11">
    <location>
        <begin position="234"/>
        <end position="394"/>
    </location>
</feature>